<sequence>MVPFKNDLKGNGGLETEFVKILYYHLDKDYSGEYKTFNFPRFCTIVDGEIKVTLENGKILIYNRDNFLLLPSDSNVHMDITKNTKALAFEFSNNLIETVLKKTDILKSSRKSLEHKNYMLGSKRNEIAEDIWNLFVTSREKNNNKKFLIDLYVQKLVYDLIQDESTHDLLYPNDSHPVSKSIKFIDENITNNISVKELSESLYMSESNFSHMFKKNTGCNPIEYIRDKKLDYSKELLKTKSVTETSYDLGYDNISYFIKLFKKKYSLTPKQYQMSVLKSEEQ</sequence>
<dbReference type="InterPro" id="IPR009057">
    <property type="entry name" value="Homeodomain-like_sf"/>
</dbReference>
<dbReference type="SMART" id="SM00342">
    <property type="entry name" value="HTH_ARAC"/>
    <property type="match status" value="1"/>
</dbReference>
<evidence type="ECO:0000313" key="5">
    <source>
        <dbReference type="EMBL" id="ADO84028.1"/>
    </source>
</evidence>
<dbReference type="InterPro" id="IPR018062">
    <property type="entry name" value="HTH_AraC-typ_CS"/>
</dbReference>
<dbReference type="EMBL" id="CP002282">
    <property type="protein sequence ID" value="ADO84028.1"/>
    <property type="molecule type" value="Genomic_DNA"/>
</dbReference>
<dbReference type="PANTHER" id="PTHR43280">
    <property type="entry name" value="ARAC-FAMILY TRANSCRIPTIONAL REGULATOR"/>
    <property type="match status" value="1"/>
</dbReference>
<feature type="domain" description="HTH araC/xylS-type" evidence="4">
    <location>
        <begin position="179"/>
        <end position="275"/>
    </location>
</feature>
<name>E3HCX2_ILYPC</name>
<proteinExistence type="predicted"/>
<evidence type="ECO:0000256" key="1">
    <source>
        <dbReference type="ARBA" id="ARBA00023015"/>
    </source>
</evidence>
<dbReference type="SUPFAM" id="SSF46689">
    <property type="entry name" value="Homeodomain-like"/>
    <property type="match status" value="2"/>
</dbReference>
<keyword evidence="2" id="KW-0238">DNA-binding</keyword>
<evidence type="ECO:0000259" key="4">
    <source>
        <dbReference type="PROSITE" id="PS01124"/>
    </source>
</evidence>
<evidence type="ECO:0000256" key="2">
    <source>
        <dbReference type="ARBA" id="ARBA00023125"/>
    </source>
</evidence>
<evidence type="ECO:0000313" key="6">
    <source>
        <dbReference type="Proteomes" id="UP000006875"/>
    </source>
</evidence>
<keyword evidence="1" id="KW-0805">Transcription regulation</keyword>
<accession>E3HCX2</accession>
<keyword evidence="5" id="KW-0614">Plasmid</keyword>
<geneLocation type="plasmid" evidence="5 6">
    <name>pILYOP01</name>
</geneLocation>
<dbReference type="OrthoDB" id="9765776at2"/>
<dbReference type="HOGENOM" id="CLU_000445_88_6_0"/>
<dbReference type="PRINTS" id="PR00032">
    <property type="entry name" value="HTHARAC"/>
</dbReference>
<dbReference type="PROSITE" id="PS01124">
    <property type="entry name" value="HTH_ARAC_FAMILY_2"/>
    <property type="match status" value="1"/>
</dbReference>
<dbReference type="Gene3D" id="1.10.10.60">
    <property type="entry name" value="Homeodomain-like"/>
    <property type="match status" value="2"/>
</dbReference>
<dbReference type="PANTHER" id="PTHR43280:SF34">
    <property type="entry name" value="ARAC-FAMILY TRANSCRIPTIONAL REGULATOR"/>
    <property type="match status" value="1"/>
</dbReference>
<dbReference type="GO" id="GO:0043565">
    <property type="term" value="F:sequence-specific DNA binding"/>
    <property type="evidence" value="ECO:0007669"/>
    <property type="project" value="InterPro"/>
</dbReference>
<dbReference type="AlphaFoldDB" id="E3HCX2"/>
<dbReference type="InterPro" id="IPR009594">
    <property type="entry name" value="Tscrpt_reg_HTH_AraC_N"/>
</dbReference>
<dbReference type="Pfam" id="PF06719">
    <property type="entry name" value="AraC_N"/>
    <property type="match status" value="1"/>
</dbReference>
<dbReference type="Pfam" id="PF12833">
    <property type="entry name" value="HTH_18"/>
    <property type="match status" value="1"/>
</dbReference>
<dbReference type="GO" id="GO:0003700">
    <property type="term" value="F:DNA-binding transcription factor activity"/>
    <property type="evidence" value="ECO:0007669"/>
    <property type="project" value="InterPro"/>
</dbReference>
<dbReference type="InterPro" id="IPR020449">
    <property type="entry name" value="Tscrpt_reg_AraC-type_HTH"/>
</dbReference>
<dbReference type="PROSITE" id="PS00041">
    <property type="entry name" value="HTH_ARAC_FAMILY_1"/>
    <property type="match status" value="1"/>
</dbReference>
<dbReference type="Proteomes" id="UP000006875">
    <property type="component" value="Plasmid pILYOP01"/>
</dbReference>
<evidence type="ECO:0000256" key="3">
    <source>
        <dbReference type="ARBA" id="ARBA00023163"/>
    </source>
</evidence>
<dbReference type="KEGG" id="ipo:Ilyop_2267"/>
<gene>
    <name evidence="5" type="ordered locus">Ilyop_2267</name>
</gene>
<organism evidence="5 6">
    <name type="scientific">Ilyobacter polytropus (strain ATCC 51220 / DSM 2926 / LMG 16218 / CuHBu1)</name>
    <dbReference type="NCBI Taxonomy" id="572544"/>
    <lineage>
        <taxon>Bacteria</taxon>
        <taxon>Fusobacteriati</taxon>
        <taxon>Fusobacteriota</taxon>
        <taxon>Fusobacteriia</taxon>
        <taxon>Fusobacteriales</taxon>
        <taxon>Fusobacteriaceae</taxon>
        <taxon>Ilyobacter</taxon>
    </lineage>
</organism>
<dbReference type="RefSeq" id="WP_013388688.1">
    <property type="nucleotide sequence ID" value="NC_014633.1"/>
</dbReference>
<dbReference type="InterPro" id="IPR018060">
    <property type="entry name" value="HTH_AraC"/>
</dbReference>
<reference evidence="5 6" key="1">
    <citation type="journal article" date="2010" name="Stand. Genomic Sci.">
        <title>Complete genome sequence of Ilyobacter polytropus type strain (CuHbu1).</title>
        <authorList>
            <person name="Sikorski J."/>
            <person name="Chertkov O."/>
            <person name="Lapidus A."/>
            <person name="Nolan M."/>
            <person name="Lucas S."/>
            <person name="Del Rio T.G."/>
            <person name="Tice H."/>
            <person name="Cheng J.F."/>
            <person name="Tapia R."/>
            <person name="Han C."/>
            <person name="Goodwin L."/>
            <person name="Pitluck S."/>
            <person name="Liolios K."/>
            <person name="Ivanova N."/>
            <person name="Mavromatis K."/>
            <person name="Mikhailova N."/>
            <person name="Pati A."/>
            <person name="Chen A."/>
            <person name="Palaniappan K."/>
            <person name="Land M."/>
            <person name="Hauser L."/>
            <person name="Chang Y.J."/>
            <person name="Jeffries C.D."/>
            <person name="Brambilla E."/>
            <person name="Yasawong M."/>
            <person name="Rohde M."/>
            <person name="Pukall R."/>
            <person name="Spring S."/>
            <person name="Goker M."/>
            <person name="Woyke T."/>
            <person name="Bristow J."/>
            <person name="Eisen J.A."/>
            <person name="Markowitz V."/>
            <person name="Hugenholtz P."/>
            <person name="Kyrpides N.C."/>
            <person name="Klenk H.P."/>
        </authorList>
    </citation>
    <scope>NUCLEOTIDE SEQUENCE [LARGE SCALE GENOMIC DNA]</scope>
    <source>
        <strain evidence="6">ATCC 51220 / DSM 2926 / LMG 16218 / CuHBu1</strain>
        <plasmid evidence="6">pILYOP01</plasmid>
    </source>
</reference>
<keyword evidence="6" id="KW-1185">Reference proteome</keyword>
<keyword evidence="3" id="KW-0804">Transcription</keyword>
<protein>
    <submittedName>
        <fullName evidence="5">Transcriptional regulator, AraC family</fullName>
    </submittedName>
</protein>